<dbReference type="InterPro" id="IPR054290">
    <property type="entry name" value="DUF7026"/>
</dbReference>
<gene>
    <name evidence="2" type="ORF">ISN45_At05g060730</name>
</gene>
<name>A0A8T2DDN2_9BRAS</name>
<organism evidence="2 3">
    <name type="scientific">Arabidopsis thaliana x Arabidopsis arenosa</name>
    <dbReference type="NCBI Taxonomy" id="1240361"/>
    <lineage>
        <taxon>Eukaryota</taxon>
        <taxon>Viridiplantae</taxon>
        <taxon>Streptophyta</taxon>
        <taxon>Embryophyta</taxon>
        <taxon>Tracheophyta</taxon>
        <taxon>Spermatophyta</taxon>
        <taxon>Magnoliopsida</taxon>
        <taxon>eudicotyledons</taxon>
        <taxon>Gunneridae</taxon>
        <taxon>Pentapetalae</taxon>
        <taxon>rosids</taxon>
        <taxon>malvids</taxon>
        <taxon>Brassicales</taxon>
        <taxon>Brassicaceae</taxon>
        <taxon>Camelineae</taxon>
        <taxon>Arabidopsis</taxon>
    </lineage>
</organism>
<comment type="caution">
    <text evidence="2">The sequence shown here is derived from an EMBL/GenBank/DDBJ whole genome shotgun (WGS) entry which is preliminary data.</text>
</comment>
<dbReference type="Pfam" id="PF22950">
    <property type="entry name" value="DUF7026"/>
    <property type="match status" value="1"/>
</dbReference>
<sequence length="212" mass="24721">MKISTGLYTKGLAIWDRGRKRETESRAEMSVRLLHLLPQNNSFSRNLKFHHLLTRPVTRIQCIRRDEEDDDIINKMRIRRPKRKKKIMTDSELATDLAREIGKANTVAEQRREAMKKSGEILWAEFCRHMDLKEDEMKIKWNKIGEEEKLVLVREFVDEWAGDFQPLSITSVKEMVDQECLDSDKTIESSSSSSMSSFSGLFPGLKRIIGFE</sequence>
<evidence type="ECO:0000259" key="1">
    <source>
        <dbReference type="Pfam" id="PF22950"/>
    </source>
</evidence>
<evidence type="ECO:0000313" key="3">
    <source>
        <dbReference type="Proteomes" id="UP000694240"/>
    </source>
</evidence>
<dbReference type="Proteomes" id="UP000694240">
    <property type="component" value="Chromosome 5"/>
</dbReference>
<dbReference type="AlphaFoldDB" id="A0A8T2DDN2"/>
<proteinExistence type="predicted"/>
<dbReference type="EMBL" id="JAEFBK010000005">
    <property type="protein sequence ID" value="KAG7607264.1"/>
    <property type="molecule type" value="Genomic_DNA"/>
</dbReference>
<feature type="domain" description="DUF7026" evidence="1">
    <location>
        <begin position="111"/>
        <end position="160"/>
    </location>
</feature>
<evidence type="ECO:0000313" key="2">
    <source>
        <dbReference type="EMBL" id="KAG7607264.1"/>
    </source>
</evidence>
<accession>A0A8T2DDN2</accession>
<protein>
    <recommendedName>
        <fullName evidence="1">DUF7026 domain-containing protein</fullName>
    </recommendedName>
</protein>
<reference evidence="2 3" key="1">
    <citation type="submission" date="2020-12" db="EMBL/GenBank/DDBJ databases">
        <title>Concerted genomic and epigenomic changes stabilize Arabidopsis allopolyploids.</title>
        <authorList>
            <person name="Chen Z."/>
        </authorList>
    </citation>
    <scope>NUCLEOTIDE SEQUENCE [LARGE SCALE GENOMIC DNA]</scope>
    <source>
        <strain evidence="2">Allo738</strain>
        <tissue evidence="2">Leaf</tissue>
    </source>
</reference>
<keyword evidence="3" id="KW-1185">Reference proteome</keyword>